<feature type="non-terminal residue" evidence="2">
    <location>
        <position position="327"/>
    </location>
</feature>
<organism evidence="2 3">
    <name type="scientific">Cystoisospora suis</name>
    <dbReference type="NCBI Taxonomy" id="483139"/>
    <lineage>
        <taxon>Eukaryota</taxon>
        <taxon>Sar</taxon>
        <taxon>Alveolata</taxon>
        <taxon>Apicomplexa</taxon>
        <taxon>Conoidasida</taxon>
        <taxon>Coccidia</taxon>
        <taxon>Eucoccidiorida</taxon>
        <taxon>Eimeriorina</taxon>
        <taxon>Sarcocystidae</taxon>
        <taxon>Cystoisospora</taxon>
    </lineage>
</organism>
<protein>
    <submittedName>
        <fullName evidence="2">Myosin heavy chain</fullName>
    </submittedName>
</protein>
<dbReference type="GeneID" id="94425338"/>
<gene>
    <name evidence="2" type="ORF">CSUI_001924</name>
</gene>
<dbReference type="RefSeq" id="XP_067925895.1">
    <property type="nucleotide sequence ID" value="XM_068062127.1"/>
</dbReference>
<dbReference type="AlphaFoldDB" id="A0A2C6LAT6"/>
<name>A0A2C6LAT6_9APIC</name>
<dbReference type="VEuPathDB" id="ToxoDB:CSUI_001924"/>
<keyword evidence="1" id="KW-0175">Coiled coil</keyword>
<dbReference type="EMBL" id="MIGC01000795">
    <property type="protein sequence ID" value="PHJ24222.1"/>
    <property type="molecule type" value="Genomic_DNA"/>
</dbReference>
<evidence type="ECO:0000256" key="1">
    <source>
        <dbReference type="SAM" id="Coils"/>
    </source>
</evidence>
<dbReference type="Proteomes" id="UP000221165">
    <property type="component" value="Unassembled WGS sequence"/>
</dbReference>
<keyword evidence="3" id="KW-1185">Reference proteome</keyword>
<feature type="coiled-coil region" evidence="1">
    <location>
        <begin position="156"/>
        <end position="324"/>
    </location>
</feature>
<sequence length="327" mass="38669">MGASACALLVQSLEKFNHTLLHVDLGGNGANFSALEILDRTCWRNRAERHAHLAKAHQRPEHELHKEEQQKRMELQRYVLQLEKEMAIRQEHFTQVIEEMHTEAGETSRQLSEARDEVRELKEHLRTHSFDLAAEKKKSMEASRLKNEVLDLQKLLSTNEKDRRDLQSRVQQLEMERDLQEEKLQSLELQKESAADSSLLLQQSLDDSTIANKQLESVIHQRDQELENQNKKILQLRQQLSSVSLASETQQNLLLSQSQDLQKRLQEVEEEILRVNIEKQLLEKKYEQCSWRLEQEEVQNKQLKKRQDDKLQEEKRILHEKAEEWKK</sequence>
<dbReference type="OrthoDB" id="333469at2759"/>
<evidence type="ECO:0000313" key="2">
    <source>
        <dbReference type="EMBL" id="PHJ24222.1"/>
    </source>
</evidence>
<evidence type="ECO:0000313" key="3">
    <source>
        <dbReference type="Proteomes" id="UP000221165"/>
    </source>
</evidence>
<reference evidence="2 3" key="1">
    <citation type="journal article" date="2017" name="Int. J. Parasitol.">
        <title>The genome of the protozoan parasite Cystoisospora suis and a reverse vaccinology approach to identify vaccine candidates.</title>
        <authorList>
            <person name="Palmieri N."/>
            <person name="Shrestha A."/>
            <person name="Ruttkowski B."/>
            <person name="Beck T."/>
            <person name="Vogl C."/>
            <person name="Tomley F."/>
            <person name="Blake D.P."/>
            <person name="Joachim A."/>
        </authorList>
    </citation>
    <scope>NUCLEOTIDE SEQUENCE [LARGE SCALE GENOMIC DNA]</scope>
    <source>
        <strain evidence="2 3">Wien I</strain>
    </source>
</reference>
<feature type="coiled-coil region" evidence="1">
    <location>
        <begin position="65"/>
        <end position="124"/>
    </location>
</feature>
<comment type="caution">
    <text evidence="2">The sequence shown here is derived from an EMBL/GenBank/DDBJ whole genome shotgun (WGS) entry which is preliminary data.</text>
</comment>
<accession>A0A2C6LAT6</accession>
<proteinExistence type="predicted"/>